<keyword evidence="4" id="KW-0963">Cytoplasm</keyword>
<feature type="domain" description="CP-type G" evidence="6">
    <location>
        <begin position="14"/>
        <end position="177"/>
    </location>
</feature>
<dbReference type="EMBL" id="SOEG01000009">
    <property type="protein sequence ID" value="TDX51959.1"/>
    <property type="molecule type" value="Genomic_DNA"/>
</dbReference>
<dbReference type="PANTHER" id="PTHR45782:SF4">
    <property type="entry name" value="MITOCHONDRIAL RIBOSOME-ASSOCIATED GTPASE 1"/>
    <property type="match status" value="1"/>
</dbReference>
<dbReference type="NCBIfam" id="TIGR03596">
    <property type="entry name" value="GTPase_YlqF"/>
    <property type="match status" value="1"/>
</dbReference>
<feature type="binding site" evidence="5">
    <location>
        <begin position="85"/>
        <end position="86"/>
    </location>
    <ligand>
        <name>GTP</name>
        <dbReference type="ChEBI" id="CHEBI:37565"/>
    </ligand>
</feature>
<dbReference type="Gene3D" id="1.10.1580.10">
    <property type="match status" value="1"/>
</dbReference>
<dbReference type="PROSITE" id="PS51721">
    <property type="entry name" value="G_CP"/>
    <property type="match status" value="1"/>
</dbReference>
<dbReference type="InterPro" id="IPR019991">
    <property type="entry name" value="GTP-bd_ribosome_bgen"/>
</dbReference>
<dbReference type="GO" id="GO:0006412">
    <property type="term" value="P:translation"/>
    <property type="evidence" value="ECO:0007669"/>
    <property type="project" value="TreeGrafter"/>
</dbReference>
<protein>
    <recommendedName>
        <fullName evidence="1 4">Ribosome biogenesis GTPase A</fullName>
    </recommendedName>
</protein>
<organism evidence="7 8">
    <name type="scientific">Orenia marismortui</name>
    <dbReference type="NCBI Taxonomy" id="46469"/>
    <lineage>
        <taxon>Bacteria</taxon>
        <taxon>Bacillati</taxon>
        <taxon>Bacillota</taxon>
        <taxon>Clostridia</taxon>
        <taxon>Halanaerobiales</taxon>
        <taxon>Halobacteroidaceae</taxon>
        <taxon>Orenia</taxon>
    </lineage>
</organism>
<dbReference type="RefSeq" id="WP_134116233.1">
    <property type="nucleotide sequence ID" value="NZ_SOEG01000009.1"/>
</dbReference>
<evidence type="ECO:0000256" key="3">
    <source>
        <dbReference type="ARBA" id="ARBA00023134"/>
    </source>
</evidence>
<comment type="caution">
    <text evidence="7">The sequence shown here is derived from an EMBL/GenBank/DDBJ whole genome shotgun (WGS) entry which is preliminary data.</text>
</comment>
<comment type="similarity">
    <text evidence="4">Belongs to the TRAFAC class YlqF/YawG GTPase family. MTG1 subfamily.</text>
</comment>
<dbReference type="CDD" id="cd01856">
    <property type="entry name" value="YlqF"/>
    <property type="match status" value="1"/>
</dbReference>
<gene>
    <name evidence="7" type="ORF">C7959_10983</name>
</gene>
<keyword evidence="2 4" id="KW-0547">Nucleotide-binding</keyword>
<dbReference type="FunFam" id="3.40.50.300:FF:000590">
    <property type="entry name" value="Ribosome biogenesis GTPase A"/>
    <property type="match status" value="1"/>
</dbReference>
<comment type="subcellular location">
    <subcellularLocation>
        <location evidence="4">Cytoplasm</location>
    </subcellularLocation>
</comment>
<sequence length="286" mass="32630">MSIQWYPGHMVKAKRKVEEKLKLIDVVIELLDARIPLSSRNPDIDNLLEGQKRIIVLNKIDLAEPQQTKKWLNYFSEIAPTLAVNSLTGKGVNKILKLAKELMADDLAAMKEKGRMERDIRMMIVGIPNVGKSQLINQLSNKSSARTGNRPGVTRGEQWVKLRKGFELLDTPGILWPKFEDEEVGFKLAIAGAIREIIFDSELLAYKIVEILQEVAPEKLEERFNLEYLNSDTYELVADIGRRRGCLQSGGRIDRERVSDIIIREFREGKFGRLTLEVMPKDWGSN</sequence>
<comment type="function">
    <text evidence="4">Required for a late step of 50S ribosomal subunit assembly. Has GTPase activity.</text>
</comment>
<evidence type="ECO:0000256" key="1">
    <source>
        <dbReference type="ARBA" id="ARBA00014898"/>
    </source>
</evidence>
<dbReference type="InterPro" id="IPR023179">
    <property type="entry name" value="GTP-bd_ortho_bundle_sf"/>
</dbReference>
<keyword evidence="8" id="KW-1185">Reference proteome</keyword>
<accession>A0A4R8H1I5</accession>
<reference evidence="7 8" key="1">
    <citation type="submission" date="2019-03" db="EMBL/GenBank/DDBJ databases">
        <title>Subsurface microbial communities from deep shales in Ohio and West Virginia, USA.</title>
        <authorList>
            <person name="Wrighton K."/>
        </authorList>
    </citation>
    <scope>NUCLEOTIDE SEQUENCE [LARGE SCALE GENOMIC DNA]</scope>
    <source>
        <strain evidence="7 8">MSL 6dP</strain>
    </source>
</reference>
<dbReference type="InterPro" id="IPR016478">
    <property type="entry name" value="GTPase_MTG1"/>
</dbReference>
<evidence type="ECO:0000259" key="6">
    <source>
        <dbReference type="PROSITE" id="PS51721"/>
    </source>
</evidence>
<dbReference type="PANTHER" id="PTHR45782">
    <property type="entry name" value="MITOCHONDRIAL RIBOSOME-ASSOCIATED GTPASE 1"/>
    <property type="match status" value="1"/>
</dbReference>
<proteinExistence type="inferred from homology"/>
<evidence type="ECO:0000313" key="8">
    <source>
        <dbReference type="Proteomes" id="UP000295832"/>
    </source>
</evidence>
<name>A0A4R8H1I5_9FIRM</name>
<dbReference type="PRINTS" id="PR00326">
    <property type="entry name" value="GTP1OBG"/>
</dbReference>
<dbReference type="SUPFAM" id="SSF52540">
    <property type="entry name" value="P-loop containing nucleoside triphosphate hydrolases"/>
    <property type="match status" value="1"/>
</dbReference>
<dbReference type="InterPro" id="IPR006073">
    <property type="entry name" value="GTP-bd"/>
</dbReference>
<dbReference type="InterPro" id="IPR030378">
    <property type="entry name" value="G_CP_dom"/>
</dbReference>
<dbReference type="Proteomes" id="UP000295832">
    <property type="component" value="Unassembled WGS sequence"/>
</dbReference>
<feature type="binding site" evidence="5">
    <location>
        <position position="173"/>
    </location>
    <ligand>
        <name>GTP</name>
        <dbReference type="ChEBI" id="CHEBI:37565"/>
    </ligand>
</feature>
<feature type="binding site" evidence="5">
    <location>
        <begin position="58"/>
        <end position="61"/>
    </location>
    <ligand>
        <name>GTP</name>
        <dbReference type="ChEBI" id="CHEBI:37565"/>
    </ligand>
</feature>
<evidence type="ECO:0000256" key="2">
    <source>
        <dbReference type="ARBA" id="ARBA00022741"/>
    </source>
</evidence>
<dbReference type="PIRSF" id="PIRSF006230">
    <property type="entry name" value="MG442"/>
    <property type="match status" value="1"/>
</dbReference>
<dbReference type="GO" id="GO:0005737">
    <property type="term" value="C:cytoplasm"/>
    <property type="evidence" value="ECO:0007669"/>
    <property type="project" value="UniProtKB-SubCell"/>
</dbReference>
<evidence type="ECO:0000256" key="4">
    <source>
        <dbReference type="PIRNR" id="PIRNR006230"/>
    </source>
</evidence>
<dbReference type="GO" id="GO:0005525">
    <property type="term" value="F:GTP binding"/>
    <property type="evidence" value="ECO:0007669"/>
    <property type="project" value="UniProtKB-KW"/>
</dbReference>
<dbReference type="Gene3D" id="3.40.50.300">
    <property type="entry name" value="P-loop containing nucleotide triphosphate hydrolases"/>
    <property type="match status" value="1"/>
</dbReference>
<dbReference type="InterPro" id="IPR027417">
    <property type="entry name" value="P-loop_NTPase"/>
</dbReference>
<dbReference type="GO" id="GO:0003924">
    <property type="term" value="F:GTPase activity"/>
    <property type="evidence" value="ECO:0007669"/>
    <property type="project" value="TreeGrafter"/>
</dbReference>
<evidence type="ECO:0000256" key="5">
    <source>
        <dbReference type="PIRSR" id="PIRSR006230-1"/>
    </source>
</evidence>
<evidence type="ECO:0000313" key="7">
    <source>
        <dbReference type="EMBL" id="TDX51959.1"/>
    </source>
</evidence>
<dbReference type="STRING" id="926561.GCA_000379025_02947"/>
<dbReference type="AlphaFoldDB" id="A0A4R8H1I5"/>
<dbReference type="Pfam" id="PF01926">
    <property type="entry name" value="MMR_HSR1"/>
    <property type="match status" value="1"/>
</dbReference>
<keyword evidence="3 4" id="KW-0342">GTP-binding</keyword>